<gene>
    <name evidence="1" type="ORF">CLODIP_2_CD12969</name>
</gene>
<proteinExistence type="predicted"/>
<dbReference type="Proteomes" id="UP000494165">
    <property type="component" value="Unassembled WGS sequence"/>
</dbReference>
<accession>A0A8S1DX61</accession>
<evidence type="ECO:0000313" key="2">
    <source>
        <dbReference type="Proteomes" id="UP000494165"/>
    </source>
</evidence>
<dbReference type="EMBL" id="CADEPI010000429">
    <property type="protein sequence ID" value="CAB3385711.1"/>
    <property type="molecule type" value="Genomic_DNA"/>
</dbReference>
<protein>
    <submittedName>
        <fullName evidence="1">Uncharacterized protein</fullName>
    </submittedName>
</protein>
<sequence>MFCEMASERYRRPPNPRYAIYCCNLHYDAENDMMKKTDETVALRPGVIPLKIFKHEINGEIVWLDYPTHESIQQAAESRRQLFDGAGENDDWPESLSIINAIPPPAPSIHQMLVERTITSPAWINQRLKRAEELPRRKRRLRSTKLLARRIMKQ</sequence>
<comment type="caution">
    <text evidence="1">The sequence shown here is derived from an EMBL/GenBank/DDBJ whole genome shotgun (WGS) entry which is preliminary data.</text>
</comment>
<name>A0A8S1DX61_9INSE</name>
<evidence type="ECO:0000313" key="1">
    <source>
        <dbReference type="EMBL" id="CAB3385711.1"/>
    </source>
</evidence>
<dbReference type="AlphaFoldDB" id="A0A8S1DX61"/>
<organism evidence="1 2">
    <name type="scientific">Cloeon dipterum</name>
    <dbReference type="NCBI Taxonomy" id="197152"/>
    <lineage>
        <taxon>Eukaryota</taxon>
        <taxon>Metazoa</taxon>
        <taxon>Ecdysozoa</taxon>
        <taxon>Arthropoda</taxon>
        <taxon>Hexapoda</taxon>
        <taxon>Insecta</taxon>
        <taxon>Pterygota</taxon>
        <taxon>Palaeoptera</taxon>
        <taxon>Ephemeroptera</taxon>
        <taxon>Pisciforma</taxon>
        <taxon>Baetidae</taxon>
        <taxon>Cloeon</taxon>
    </lineage>
</organism>
<keyword evidence="2" id="KW-1185">Reference proteome</keyword>
<reference evidence="1 2" key="1">
    <citation type="submission" date="2020-04" db="EMBL/GenBank/DDBJ databases">
        <authorList>
            <person name="Alioto T."/>
            <person name="Alioto T."/>
            <person name="Gomez Garrido J."/>
        </authorList>
    </citation>
    <scope>NUCLEOTIDE SEQUENCE [LARGE SCALE GENOMIC DNA]</scope>
</reference>